<name>A0ACD0NT97_9BASI</name>
<protein>
    <submittedName>
        <fullName evidence="1">Uncharacterized protein</fullName>
    </submittedName>
</protein>
<dbReference type="EMBL" id="KZ820106">
    <property type="protein sequence ID" value="PWN49036.1"/>
    <property type="molecule type" value="Genomic_DNA"/>
</dbReference>
<gene>
    <name evidence="1" type="ORF">IE53DRAFT_166581</name>
</gene>
<proteinExistence type="predicted"/>
<evidence type="ECO:0000313" key="2">
    <source>
        <dbReference type="Proteomes" id="UP000245626"/>
    </source>
</evidence>
<reference evidence="1 2" key="1">
    <citation type="journal article" date="2018" name="Mol. Biol. Evol.">
        <title>Broad Genomic Sampling Reveals a Smut Pathogenic Ancestry of the Fungal Clade Ustilaginomycotina.</title>
        <authorList>
            <person name="Kijpornyongpan T."/>
            <person name="Mondo S.J."/>
            <person name="Barry K."/>
            <person name="Sandor L."/>
            <person name="Lee J."/>
            <person name="Lipzen A."/>
            <person name="Pangilinan J."/>
            <person name="LaButti K."/>
            <person name="Hainaut M."/>
            <person name="Henrissat B."/>
            <person name="Grigoriev I.V."/>
            <person name="Spatafora J.W."/>
            <person name="Aime M.C."/>
        </authorList>
    </citation>
    <scope>NUCLEOTIDE SEQUENCE [LARGE SCALE GENOMIC DNA]</scope>
    <source>
        <strain evidence="1 2">SA 807</strain>
    </source>
</reference>
<accession>A0ACD0NT97</accession>
<dbReference type="Proteomes" id="UP000245626">
    <property type="component" value="Unassembled WGS sequence"/>
</dbReference>
<sequence>MASTSDQGLLLHPDALHCLKRKQLVSLCTRLDVKASGKNAELIARLQQLASTSITAATATATGITEPIASHSESSELLDQSPKEEMDDDDDQLVQPVQTGQDDSVQVGQDYQIRQPPETPFRRVTRSCSRTVAATTPLHHQLASQEPEVPSTLRRSARVSRNLYQGVVQSSSSGIKPETHPAPLFTTQMSEERIDEASSDMEIDTSIAATLDSAAERVDQALEEAIQQVKAENVQSPTQGTRPLRLRTPEPSLVLAEFGSIAQMEKVNALGQIKPDPTHASASALDPPQPCTANASLKSQASHAGTVESSNSSSSSSSSPWRHLGGTLKGIKQGLQRMGSLSPRKEKGVRATSKLKRSREDDDDDDDDDDDHKIDDDPASRETVLQELKIEPYGTTSPSVTIKAEPETSFTKDGPIAGPDGETSLNRMTCSSTQPLRIIKPRPSRARAKENGLPVCLPTSRLYPDLSKIQAIDAFSEDEPGSAVQDADHVPGSLPLEQSLSSINTSTNCVSSSQFSAAASSILAEMNARLAASGKATASLPAPGTWTSFSSRTSLRDLAKGGASTRFDGEHEKQFGKMDSIANHYAAKRAQTTSRVGAVDGVKSSMSVSSRRVDLASKQGQQNAAKRIKTASFGVPASPGKAVSRPPVAACSKSLTEAEREANRRRLALARHRRLSKGNTSSSLAAQAKAKGRAKGRLGRFTSGLKGMLSGGGSSTKATVAKPTAGSGVNAASPRKVDQGSVGSSRTSASGGASSSSPSSKSFTGVLKKKSIFDLKASISRKPDKVAKAKEPGDEGSKARATMMTGQSSNGKAGIGGSSAERASMAARLRGDGWVTGKGGDNPVTKSTSTPSAVPPAPYTTSAAAHVVPKDSARVNPSSKAVPNRDLMSGVTQGQTAPTKPPPAPAMLPFSSTSRTLGSAKTATSSSSLIWPDSPSKAKAVSEASFGRSLIKKAHLSPAERLRKRKEEARIAHQTRIGRSASNLSISASMRSIQIAPTTSVSDSSNGPCGPVKEVDDDKGSDARTPSTVKAPPFLAVGQEKGTSLLPSPSTTSIRASSSKVGPRSTQTSSTAARKNAEIQKAAKAGQMKRRRRMTTTMKAKLEAEQEYPRPTNSMRKVTAVRSKATGGDENQSPSKSSLEQAAAIRAGGKVKIQRSFRTNDKDNNKLAQSTDLKIDEDLPLKVATHSSGGGGGRDGGGSVPPTTPRSSRVFGKSKLVQVGVVNPSYPPSSPTRRVKVETRLESAGRGQGGLKKLQVCETLVEPQPKLF</sequence>
<organism evidence="1 2">
    <name type="scientific">Violaceomyces palustris</name>
    <dbReference type="NCBI Taxonomy" id="1673888"/>
    <lineage>
        <taxon>Eukaryota</taxon>
        <taxon>Fungi</taxon>
        <taxon>Dikarya</taxon>
        <taxon>Basidiomycota</taxon>
        <taxon>Ustilaginomycotina</taxon>
        <taxon>Ustilaginomycetes</taxon>
        <taxon>Violaceomycetales</taxon>
        <taxon>Violaceomycetaceae</taxon>
        <taxon>Violaceomyces</taxon>
    </lineage>
</organism>
<keyword evidence="2" id="KW-1185">Reference proteome</keyword>
<evidence type="ECO:0000313" key="1">
    <source>
        <dbReference type="EMBL" id="PWN49036.1"/>
    </source>
</evidence>